<feature type="signal peptide" evidence="11">
    <location>
        <begin position="1"/>
        <end position="16"/>
    </location>
</feature>
<feature type="compositionally biased region" description="Polar residues" evidence="9">
    <location>
        <begin position="317"/>
        <end position="328"/>
    </location>
</feature>
<dbReference type="SMART" id="SM00765">
    <property type="entry name" value="MANEC"/>
    <property type="match status" value="1"/>
</dbReference>
<dbReference type="PROSITE" id="PS50068">
    <property type="entry name" value="LDLRA_2"/>
    <property type="match status" value="1"/>
</dbReference>
<dbReference type="Pfam" id="PF00057">
    <property type="entry name" value="Ldl_recept_a"/>
    <property type="match status" value="1"/>
</dbReference>
<keyword evidence="2 10" id="KW-0812">Transmembrane</keyword>
<proteinExistence type="predicted"/>
<evidence type="ECO:0000256" key="11">
    <source>
        <dbReference type="SAM" id="SignalP"/>
    </source>
</evidence>
<name>A0AAD9MY24_9ANNE</name>
<protein>
    <recommendedName>
        <fullName evidence="12">MANSC domain-containing protein</fullName>
    </recommendedName>
</protein>
<keyword evidence="6 8" id="KW-1015">Disulfide bond</keyword>
<feature type="compositionally biased region" description="Basic and acidic residues" evidence="9">
    <location>
        <begin position="856"/>
        <end position="867"/>
    </location>
</feature>
<sequence length="956" mass="105635">MKLVVCILFLAVGVFTEKEIIDDNTEDATNFLAKRLWTQIRKRLKDYGYSETDLDHLDRELDDEQCTYNFQNGTIIRTHDSIEAGATFINSQIGISREDCTTECCSVANCNIAVFKEKDNDHSCYLFDCGTPNICKFTNHPGYTVIELPVRTTTDKVLEKHEDDLEHLAEAPSTTTSTTTTTTSPAPTTTSLTPEPEQTQPVSLFGKCKQHKDCAGSWTQCLGGYCVCKDGYHEQEGTCRKDCSKFEFECHNTGQPLAYPQCVAIYNKCDGISLCKDGSDEADCEIKEDVYSTQYGQQLVNQAAGGIPVQQPAARLQTGQNQPSAVNSQPGQPQQAIPQQLPNMPYQTGLQSTEQAYGDIGQQYGQLNPQLQSINNQVPIQSNSQYQVPVQQPGVNSEWARQQQIIAAYDKAQSAPVQQGPNEWNGQSQQPAEPYNSAAVQQNYPSKLNYNVASQLQQQAQPVIQHTGKTRNHPLPFEAQPPPQRNRNRGRPTSVADREGAVVTDDIGVGSGMKHPKQNPEPASSRLKTNKLEVNASRHVPESMPVSHNNDVSRTQKMSGTNKQGRPVPESSLNEESDTEKPVAVPDEYYRQYSPPYESGRHGLHGGYGRNRGPYNGGYLNNANGYVPEAEGYGQNDGYDLTANTLYGGNPPRNRLANGGRGQYLDYDQYFGDGMLNGLDPNLAYDYYPLESGFRGLLSRPGTWNHANIFTPHSGFGWNGINSEQETLLRKKGNHLKSKHNDADKSKTSDTDEEYTMVTKQELPASQVKHNDVLPESKHGSISKIDDTSSDTSAAESDELPDKNVDSSVEKVKSASSKNNDGEPSVFEEQSKQDDGISDKDKFKEKSEESLTEGNGKGEKKPNKNTEDVQSLGSVVKVVLSQEDETRLDSSEGGNMFTGFYRSNKGAVVALSLGLCITAILLIFIGCRLRNVKKRLRRGRPLNSNEADYLINGMYL</sequence>
<feature type="compositionally biased region" description="Basic and acidic residues" evidence="9">
    <location>
        <begin position="829"/>
        <end position="849"/>
    </location>
</feature>
<evidence type="ECO:0000256" key="1">
    <source>
        <dbReference type="ARBA" id="ARBA00004479"/>
    </source>
</evidence>
<evidence type="ECO:0000256" key="6">
    <source>
        <dbReference type="ARBA" id="ARBA00023157"/>
    </source>
</evidence>
<evidence type="ECO:0000256" key="3">
    <source>
        <dbReference type="ARBA" id="ARBA00022729"/>
    </source>
</evidence>
<dbReference type="Pfam" id="PF07502">
    <property type="entry name" value="MANEC"/>
    <property type="match status" value="1"/>
</dbReference>
<feature type="region of interest" description="Disordered" evidence="9">
    <location>
        <begin position="167"/>
        <end position="198"/>
    </location>
</feature>
<keyword evidence="14" id="KW-1185">Reference proteome</keyword>
<feature type="region of interest" description="Disordered" evidence="9">
    <location>
        <begin position="468"/>
        <end position="609"/>
    </location>
</feature>
<dbReference type="GO" id="GO:0016020">
    <property type="term" value="C:membrane"/>
    <property type="evidence" value="ECO:0007669"/>
    <property type="project" value="UniProtKB-SubCell"/>
</dbReference>
<dbReference type="PROSITE" id="PS50986">
    <property type="entry name" value="MANSC"/>
    <property type="match status" value="1"/>
</dbReference>
<feature type="region of interest" description="Disordered" evidence="9">
    <location>
        <begin position="410"/>
        <end position="438"/>
    </location>
</feature>
<feature type="compositionally biased region" description="Basic and acidic residues" evidence="9">
    <location>
        <begin position="800"/>
        <end position="813"/>
    </location>
</feature>
<dbReference type="PANTHER" id="PTHR46876">
    <property type="entry name" value="LOW-DENSITY LIPOPROTEIN RECEPTOR-RELATED PROTEIN 11"/>
    <property type="match status" value="1"/>
</dbReference>
<dbReference type="Gene3D" id="4.10.400.10">
    <property type="entry name" value="Low-density Lipoprotein Receptor"/>
    <property type="match status" value="1"/>
</dbReference>
<evidence type="ECO:0000313" key="14">
    <source>
        <dbReference type="Proteomes" id="UP001208570"/>
    </source>
</evidence>
<dbReference type="CDD" id="cd00112">
    <property type="entry name" value="LDLa"/>
    <property type="match status" value="1"/>
</dbReference>
<comment type="caution">
    <text evidence="8">Lacks conserved residue(s) required for the propagation of feature annotation.</text>
</comment>
<evidence type="ECO:0000259" key="12">
    <source>
        <dbReference type="PROSITE" id="PS50986"/>
    </source>
</evidence>
<keyword evidence="3 11" id="KW-0732">Signal</keyword>
<reference evidence="13" key="1">
    <citation type="journal article" date="2023" name="Mol. Biol. Evol.">
        <title>Third-Generation Sequencing Reveals the Adaptive Role of the Epigenome in Three Deep-Sea Polychaetes.</title>
        <authorList>
            <person name="Perez M."/>
            <person name="Aroh O."/>
            <person name="Sun Y."/>
            <person name="Lan Y."/>
            <person name="Juniper S.K."/>
            <person name="Young C.R."/>
            <person name="Angers B."/>
            <person name="Qian P.Y."/>
        </authorList>
    </citation>
    <scope>NUCLEOTIDE SEQUENCE</scope>
    <source>
        <strain evidence="13">P08H-3</strain>
    </source>
</reference>
<evidence type="ECO:0000256" key="2">
    <source>
        <dbReference type="ARBA" id="ARBA00022692"/>
    </source>
</evidence>
<feature type="compositionally biased region" description="Polar residues" evidence="9">
    <location>
        <begin position="546"/>
        <end position="564"/>
    </location>
</feature>
<evidence type="ECO:0000256" key="9">
    <source>
        <dbReference type="SAM" id="MobiDB-lite"/>
    </source>
</evidence>
<gene>
    <name evidence="13" type="ORF">LSH36_427g07032</name>
</gene>
<evidence type="ECO:0000256" key="5">
    <source>
        <dbReference type="ARBA" id="ARBA00023136"/>
    </source>
</evidence>
<feature type="region of interest" description="Disordered" evidence="9">
    <location>
        <begin position="733"/>
        <end position="868"/>
    </location>
</feature>
<accession>A0AAD9MY24</accession>
<evidence type="ECO:0000313" key="13">
    <source>
        <dbReference type="EMBL" id="KAK2150037.1"/>
    </source>
</evidence>
<evidence type="ECO:0000256" key="4">
    <source>
        <dbReference type="ARBA" id="ARBA00022989"/>
    </source>
</evidence>
<keyword evidence="5 10" id="KW-0472">Membrane</keyword>
<dbReference type="EMBL" id="JAODUP010000427">
    <property type="protein sequence ID" value="KAK2150037.1"/>
    <property type="molecule type" value="Genomic_DNA"/>
</dbReference>
<comment type="subcellular location">
    <subcellularLocation>
        <location evidence="1">Membrane</location>
        <topology evidence="1">Single-pass type I membrane protein</topology>
    </subcellularLocation>
</comment>
<comment type="caution">
    <text evidence="13">The sequence shown here is derived from an EMBL/GenBank/DDBJ whole genome shotgun (WGS) entry which is preliminary data.</text>
</comment>
<feature type="compositionally biased region" description="Basic and acidic residues" evidence="9">
    <location>
        <begin position="769"/>
        <end position="787"/>
    </location>
</feature>
<feature type="transmembrane region" description="Helical" evidence="10">
    <location>
        <begin position="906"/>
        <end position="927"/>
    </location>
</feature>
<feature type="chain" id="PRO_5042131956" description="MANSC domain-containing protein" evidence="11">
    <location>
        <begin position="17"/>
        <end position="956"/>
    </location>
</feature>
<feature type="compositionally biased region" description="Low complexity" evidence="9">
    <location>
        <begin position="170"/>
        <end position="198"/>
    </location>
</feature>
<dbReference type="SMART" id="SM00192">
    <property type="entry name" value="LDLa"/>
    <property type="match status" value="1"/>
</dbReference>
<feature type="compositionally biased region" description="Low complexity" evidence="9">
    <location>
        <begin position="329"/>
        <end position="342"/>
    </location>
</feature>
<keyword evidence="4 10" id="KW-1133">Transmembrane helix</keyword>
<evidence type="ECO:0000256" key="7">
    <source>
        <dbReference type="ARBA" id="ARBA00023180"/>
    </source>
</evidence>
<feature type="domain" description="MANSC" evidence="12">
    <location>
        <begin position="70"/>
        <end position="146"/>
    </location>
</feature>
<dbReference type="Proteomes" id="UP001208570">
    <property type="component" value="Unassembled WGS sequence"/>
</dbReference>
<feature type="region of interest" description="Disordered" evidence="9">
    <location>
        <begin position="316"/>
        <end position="346"/>
    </location>
</feature>
<dbReference type="PANTHER" id="PTHR46876:SF1">
    <property type="entry name" value="LOW-DENSITY LIPOPROTEIN RECEPTOR-RELATED PROTEIN 11"/>
    <property type="match status" value="1"/>
</dbReference>
<dbReference type="AlphaFoldDB" id="A0AAD9MY24"/>
<feature type="compositionally biased region" description="Basic and acidic residues" evidence="9">
    <location>
        <begin position="739"/>
        <end position="750"/>
    </location>
</feature>
<dbReference type="InterPro" id="IPR002172">
    <property type="entry name" value="LDrepeatLR_classA_rpt"/>
</dbReference>
<feature type="disulfide bond" evidence="8">
    <location>
        <begin position="269"/>
        <end position="284"/>
    </location>
</feature>
<evidence type="ECO:0000256" key="10">
    <source>
        <dbReference type="SAM" id="Phobius"/>
    </source>
</evidence>
<dbReference type="InterPro" id="IPR013980">
    <property type="entry name" value="MANSC_dom"/>
</dbReference>
<dbReference type="SUPFAM" id="SSF57424">
    <property type="entry name" value="LDL receptor-like module"/>
    <property type="match status" value="1"/>
</dbReference>
<organism evidence="13 14">
    <name type="scientific">Paralvinella palmiformis</name>
    <dbReference type="NCBI Taxonomy" id="53620"/>
    <lineage>
        <taxon>Eukaryota</taxon>
        <taxon>Metazoa</taxon>
        <taxon>Spiralia</taxon>
        <taxon>Lophotrochozoa</taxon>
        <taxon>Annelida</taxon>
        <taxon>Polychaeta</taxon>
        <taxon>Sedentaria</taxon>
        <taxon>Canalipalpata</taxon>
        <taxon>Terebellida</taxon>
        <taxon>Terebelliformia</taxon>
        <taxon>Alvinellidae</taxon>
        <taxon>Paralvinella</taxon>
    </lineage>
</organism>
<feature type="compositionally biased region" description="Polar residues" evidence="9">
    <location>
        <begin position="415"/>
        <end position="431"/>
    </location>
</feature>
<dbReference type="InterPro" id="IPR036055">
    <property type="entry name" value="LDL_receptor-like_sf"/>
</dbReference>
<keyword evidence="7" id="KW-0325">Glycoprotein</keyword>
<dbReference type="InterPro" id="IPR011106">
    <property type="entry name" value="MANSC_N"/>
</dbReference>
<evidence type="ECO:0000256" key="8">
    <source>
        <dbReference type="PROSITE-ProRule" id="PRU00124"/>
    </source>
</evidence>